<sequence length="67" mass="7767">MFKQNISRINRRQNKPGYRDQVCFAFDPEEVHVMNIPSKSMTVSLVTRTSSVQAVRKTKFTSADFEL</sequence>
<dbReference type="Proteomes" id="UP001162480">
    <property type="component" value="Chromosome 9"/>
</dbReference>
<protein>
    <submittedName>
        <fullName evidence="1">Uncharacterized protein</fullName>
    </submittedName>
</protein>
<gene>
    <name evidence="1" type="ORF">OCTVUL_1B009221</name>
</gene>
<proteinExistence type="predicted"/>
<dbReference type="EMBL" id="OX597822">
    <property type="protein sequence ID" value="CAI9727531.1"/>
    <property type="molecule type" value="Genomic_DNA"/>
</dbReference>
<accession>A0AA36B426</accession>
<dbReference type="AlphaFoldDB" id="A0AA36B426"/>
<evidence type="ECO:0000313" key="2">
    <source>
        <dbReference type="Proteomes" id="UP001162480"/>
    </source>
</evidence>
<reference evidence="1" key="1">
    <citation type="submission" date="2023-08" db="EMBL/GenBank/DDBJ databases">
        <authorList>
            <person name="Alioto T."/>
            <person name="Alioto T."/>
            <person name="Gomez Garrido J."/>
        </authorList>
    </citation>
    <scope>NUCLEOTIDE SEQUENCE</scope>
</reference>
<organism evidence="1 2">
    <name type="scientific">Octopus vulgaris</name>
    <name type="common">Common octopus</name>
    <dbReference type="NCBI Taxonomy" id="6645"/>
    <lineage>
        <taxon>Eukaryota</taxon>
        <taxon>Metazoa</taxon>
        <taxon>Spiralia</taxon>
        <taxon>Lophotrochozoa</taxon>
        <taxon>Mollusca</taxon>
        <taxon>Cephalopoda</taxon>
        <taxon>Coleoidea</taxon>
        <taxon>Octopodiformes</taxon>
        <taxon>Octopoda</taxon>
        <taxon>Incirrata</taxon>
        <taxon>Octopodidae</taxon>
        <taxon>Octopus</taxon>
    </lineage>
</organism>
<evidence type="ECO:0000313" key="1">
    <source>
        <dbReference type="EMBL" id="CAI9727531.1"/>
    </source>
</evidence>
<name>A0AA36B426_OCTVU</name>
<keyword evidence="2" id="KW-1185">Reference proteome</keyword>